<dbReference type="Pfam" id="PF00654">
    <property type="entry name" value="Voltage_CLC"/>
    <property type="match status" value="2"/>
</dbReference>
<accession>A0A6A4WTD4</accession>
<dbReference type="Proteomes" id="UP000440578">
    <property type="component" value="Unassembled WGS sequence"/>
</dbReference>
<keyword evidence="9" id="KW-0129">CBS domain</keyword>
<dbReference type="PANTHER" id="PTHR45720:SF10">
    <property type="entry name" value="CHLORIDE CHANNEL PROTEIN 2"/>
    <property type="match status" value="1"/>
</dbReference>
<feature type="transmembrane region" description="Helical" evidence="10">
    <location>
        <begin position="227"/>
        <end position="251"/>
    </location>
</feature>
<comment type="caution">
    <text evidence="10">Lacks conserved residue(s) required for the propagation of feature annotation.</text>
</comment>
<dbReference type="PRINTS" id="PR00762">
    <property type="entry name" value="CLCHANNEL"/>
</dbReference>
<dbReference type="Gene3D" id="3.10.580.10">
    <property type="entry name" value="CBS-domain"/>
    <property type="match status" value="2"/>
</dbReference>
<evidence type="ECO:0000256" key="2">
    <source>
        <dbReference type="ARBA" id="ARBA00022448"/>
    </source>
</evidence>
<gene>
    <name evidence="13" type="primary">ClC-a_3</name>
    <name evidence="13" type="ORF">FJT64_019610</name>
</gene>
<dbReference type="AlphaFoldDB" id="A0A6A4WTD4"/>
<protein>
    <recommendedName>
        <fullName evidence="10">Chloride channel protein</fullName>
    </recommendedName>
</protein>
<evidence type="ECO:0000256" key="5">
    <source>
        <dbReference type="ARBA" id="ARBA00022989"/>
    </source>
</evidence>
<dbReference type="Gene3D" id="1.10.3080.10">
    <property type="entry name" value="Clc chloride channel"/>
    <property type="match status" value="2"/>
</dbReference>
<feature type="region of interest" description="Disordered" evidence="11">
    <location>
        <begin position="1224"/>
        <end position="1277"/>
    </location>
</feature>
<feature type="compositionally biased region" description="Low complexity" evidence="11">
    <location>
        <begin position="855"/>
        <end position="865"/>
    </location>
</feature>
<dbReference type="PROSITE" id="PS51371">
    <property type="entry name" value="CBS"/>
    <property type="match status" value="1"/>
</dbReference>
<dbReference type="EMBL" id="VIIS01000420">
    <property type="protein sequence ID" value="KAF0309263.1"/>
    <property type="molecule type" value="Genomic_DNA"/>
</dbReference>
<feature type="compositionally biased region" description="Low complexity" evidence="11">
    <location>
        <begin position="1000"/>
        <end position="1014"/>
    </location>
</feature>
<dbReference type="InterPro" id="IPR000644">
    <property type="entry name" value="CBS_dom"/>
</dbReference>
<feature type="transmembrane region" description="Helical" evidence="10">
    <location>
        <begin position="307"/>
        <end position="328"/>
    </location>
</feature>
<comment type="similarity">
    <text evidence="10">Belongs to the chloride channel (TC 2.A.49) family.</text>
</comment>
<feature type="compositionally biased region" description="Basic and acidic residues" evidence="11">
    <location>
        <begin position="1232"/>
        <end position="1246"/>
    </location>
</feature>
<keyword evidence="7 10" id="KW-0472">Membrane</keyword>
<dbReference type="GO" id="GO:0016020">
    <property type="term" value="C:membrane"/>
    <property type="evidence" value="ECO:0007669"/>
    <property type="project" value="UniProtKB-SubCell"/>
</dbReference>
<feature type="transmembrane region" description="Helical" evidence="10">
    <location>
        <begin position="263"/>
        <end position="287"/>
    </location>
</feature>
<feature type="transmembrane region" description="Helical" evidence="10">
    <location>
        <begin position="122"/>
        <end position="144"/>
    </location>
</feature>
<dbReference type="InterPro" id="IPR050970">
    <property type="entry name" value="Cl_channel_volt-gated"/>
</dbReference>
<evidence type="ECO:0000256" key="4">
    <source>
        <dbReference type="ARBA" id="ARBA00022737"/>
    </source>
</evidence>
<evidence type="ECO:0000313" key="14">
    <source>
        <dbReference type="Proteomes" id="UP000440578"/>
    </source>
</evidence>
<evidence type="ECO:0000256" key="6">
    <source>
        <dbReference type="ARBA" id="ARBA00023065"/>
    </source>
</evidence>
<feature type="transmembrane region" description="Helical" evidence="10">
    <location>
        <begin position="605"/>
        <end position="625"/>
    </location>
</feature>
<comment type="subcellular location">
    <subcellularLocation>
        <location evidence="1 10">Membrane</location>
        <topology evidence="1 10">Multi-pass membrane protein</topology>
    </subcellularLocation>
</comment>
<evidence type="ECO:0000313" key="13">
    <source>
        <dbReference type="EMBL" id="KAF0309263.1"/>
    </source>
</evidence>
<reference evidence="13 14" key="1">
    <citation type="submission" date="2019-07" db="EMBL/GenBank/DDBJ databases">
        <title>Draft genome assembly of a fouling barnacle, Amphibalanus amphitrite (Darwin, 1854): The first reference genome for Thecostraca.</title>
        <authorList>
            <person name="Kim W."/>
        </authorList>
    </citation>
    <scope>NUCLEOTIDE SEQUENCE [LARGE SCALE GENOMIC DNA]</scope>
    <source>
        <strain evidence="13">SNU_AA5</strain>
        <tissue evidence="13">Soma without cirri and trophi</tissue>
    </source>
</reference>
<feature type="compositionally biased region" description="Acidic residues" evidence="11">
    <location>
        <begin position="1247"/>
        <end position="1256"/>
    </location>
</feature>
<evidence type="ECO:0000256" key="7">
    <source>
        <dbReference type="ARBA" id="ARBA00023136"/>
    </source>
</evidence>
<name>A0A6A4WTD4_AMPAM</name>
<keyword evidence="4" id="KW-0677">Repeat</keyword>
<comment type="caution">
    <text evidence="13">The sequence shown here is derived from an EMBL/GenBank/DDBJ whole genome shotgun (WGS) entry which is preliminary data.</text>
</comment>
<dbReference type="SUPFAM" id="SSF54631">
    <property type="entry name" value="CBS-domain pair"/>
    <property type="match status" value="1"/>
</dbReference>
<feature type="transmembrane region" description="Helical" evidence="10">
    <location>
        <begin position="80"/>
        <end position="101"/>
    </location>
</feature>
<feature type="region of interest" description="Disordered" evidence="11">
    <location>
        <begin position="847"/>
        <end position="877"/>
    </location>
</feature>
<keyword evidence="5 10" id="KW-1133">Transmembrane helix</keyword>
<evidence type="ECO:0000259" key="12">
    <source>
        <dbReference type="PROSITE" id="PS51371"/>
    </source>
</evidence>
<feature type="compositionally biased region" description="Low complexity" evidence="11">
    <location>
        <begin position="1268"/>
        <end position="1277"/>
    </location>
</feature>
<evidence type="ECO:0000256" key="11">
    <source>
        <dbReference type="SAM" id="MobiDB-lite"/>
    </source>
</evidence>
<sequence length="1277" mass="139901">MPTAMARGDGKEGPISPHQAPLLERLSSRDEDTVEDELNEDLGYPTLGTGRRNWLDRATDRSSSVLKWLRQITRGRYEDWLFLFLLGSLMGLYSFGIDLFVSSMQRYRLAAFMAAQGLAAQIITWFILTAGIAIIVALTLSWFIPTAAGSGFPELKAYLQGVKMENAFSPFTCMGKLVFLPIILSSALPLGREGPMTHVAAIFALFITKIFKDISVEELERHTGNELVAAACTIGVAVTYGAPVGGVLFSIEATRTYFAVRNYWRGFFAAVCGTVFYKGLSQMYLGIDILPMYKETYTEPLPFNFEFLGISIAIGLLCGLLGPGWVWLHRHLGYLLQKLNSMSPVCRCCCTSPKPTKDEKAGGQAEQKQQKKKRSCSLGVKTHPVTVFRCLYNIGICLVIAAAVLPWRDGYSPLMSHISGRQQTAGEIVTAGESVTAVLPWRDGYSPLMSHISGRQQTAGEIVTAGESVTAVLPWRDGYSPLMSHISGRQQTAGEIVTAGELVTAVLPWRDGYSPLMSHISGRQQMTDLMANISWKLPPLPPPSCVSSEVGDRLNCTAGLPCPAEDDPEDCEDPPELTDHQKATRDRTEEIAARWTDDFALDYRAVLVLYALFYAFGTLLCASVTLPTGALIPSFKVGVAIGRLLGEFYCTYRLSVCLPNPAVISGFACMCGAALTGAITHSISISVIVFELTGQITYVLPILISVLVANALARHLQPSFFDSVIKSKKITVLPKMVLSKIPGGYANIRAQDLMSTEFRVFTQRATLNSLRKMVRYVHDPAKVLPLVDDEVSMEPLGLVHVRRVRRLLREELGQLAWNRDKPRVYLTMNAFKALDWDRVRNAPAVGQLGLEIDRPGSTSPRPGSPAGDTASPTVPRRNSAGQLAFEDSHPETYCTVNTGLMDGVKARLMARKRGPAHLIVPRRPINVRGQRAGPEAPSGPLTTVQETPHEPAPAAGGRRSRFVIRRVEESAAAAAEAEREPLMAPEIHVNGAGDGQKCNGSTGDADDSAISSGDVTTATPSDGSRGHRRSASDALLQSSTHPDGTPGRKASDPNDVYDSLVSNCSRASRLRDGIAKMLPKRSGNLNLEERKQNAQQRLNRQFSLSDLHQGEGDTMNMTQFFQRTLDRTSNIFSGMKSTEPSETEVRLRRAWRRRQLNREVELREVIEIDPFPLAVNVDTPLVQIHKMFAMLCANRMYVMDRRRLVGCLTLQRLSEFITRGCVDQPAAPPAAEPDKHPPTVARRDSQDTLDDVDEGVYDTITEPPGPLPTTAAATSAV</sequence>
<proteinExistence type="inferred from homology"/>
<feature type="domain" description="CBS" evidence="12">
    <location>
        <begin position="754"/>
        <end position="815"/>
    </location>
</feature>
<keyword evidence="6 10" id="KW-0406">Ion transport</keyword>
<dbReference type="SUPFAM" id="SSF81340">
    <property type="entry name" value="Clc chloride channel"/>
    <property type="match status" value="1"/>
</dbReference>
<evidence type="ECO:0000256" key="3">
    <source>
        <dbReference type="ARBA" id="ARBA00022692"/>
    </source>
</evidence>
<feature type="region of interest" description="Disordered" evidence="11">
    <location>
        <begin position="974"/>
        <end position="1057"/>
    </location>
</feature>
<dbReference type="InterPro" id="IPR014743">
    <property type="entry name" value="Cl-channel_core"/>
</dbReference>
<feature type="region of interest" description="Disordered" evidence="11">
    <location>
        <begin position="1"/>
        <end position="31"/>
    </location>
</feature>
<organism evidence="13 14">
    <name type="scientific">Amphibalanus amphitrite</name>
    <name type="common">Striped barnacle</name>
    <name type="synonym">Balanus amphitrite</name>
    <dbReference type="NCBI Taxonomy" id="1232801"/>
    <lineage>
        <taxon>Eukaryota</taxon>
        <taxon>Metazoa</taxon>
        <taxon>Ecdysozoa</taxon>
        <taxon>Arthropoda</taxon>
        <taxon>Crustacea</taxon>
        <taxon>Multicrustacea</taxon>
        <taxon>Cirripedia</taxon>
        <taxon>Thoracica</taxon>
        <taxon>Thoracicalcarea</taxon>
        <taxon>Balanomorpha</taxon>
        <taxon>Balanoidea</taxon>
        <taxon>Balanidae</taxon>
        <taxon>Amphibalaninae</taxon>
        <taxon>Amphibalanus</taxon>
    </lineage>
</organism>
<feature type="region of interest" description="Disordered" evidence="11">
    <location>
        <begin position="919"/>
        <end position="961"/>
    </location>
</feature>
<keyword evidence="3 10" id="KW-0812">Transmembrane</keyword>
<feature type="transmembrane region" description="Helical" evidence="10">
    <location>
        <begin position="696"/>
        <end position="713"/>
    </location>
</feature>
<dbReference type="InterPro" id="IPR001807">
    <property type="entry name" value="ClC"/>
</dbReference>
<feature type="compositionally biased region" description="Acidic residues" evidence="11">
    <location>
        <begin position="565"/>
        <end position="576"/>
    </location>
</feature>
<dbReference type="GO" id="GO:0005247">
    <property type="term" value="F:voltage-gated chloride channel activity"/>
    <property type="evidence" value="ECO:0007669"/>
    <property type="project" value="TreeGrafter"/>
</dbReference>
<keyword evidence="8 10" id="KW-0868">Chloride</keyword>
<keyword evidence="2 10" id="KW-0813">Transport</keyword>
<evidence type="ECO:0000256" key="10">
    <source>
        <dbReference type="RuleBase" id="RU361221"/>
    </source>
</evidence>
<feature type="transmembrane region" description="Helical" evidence="10">
    <location>
        <begin position="662"/>
        <end position="690"/>
    </location>
</feature>
<evidence type="ECO:0000256" key="1">
    <source>
        <dbReference type="ARBA" id="ARBA00004141"/>
    </source>
</evidence>
<evidence type="ECO:0000256" key="9">
    <source>
        <dbReference type="PROSITE-ProRule" id="PRU00703"/>
    </source>
</evidence>
<evidence type="ECO:0000256" key="8">
    <source>
        <dbReference type="ARBA" id="ARBA00023214"/>
    </source>
</evidence>
<dbReference type="OrthoDB" id="4564at2759"/>
<feature type="region of interest" description="Disordered" evidence="11">
    <location>
        <begin position="565"/>
        <end position="585"/>
    </location>
</feature>
<keyword evidence="14" id="KW-1185">Reference proteome</keyword>
<dbReference type="PANTHER" id="PTHR45720">
    <property type="entry name" value="CHLORIDE CHANNEL PROTEIN 2"/>
    <property type="match status" value="1"/>
</dbReference>
<dbReference type="InterPro" id="IPR046342">
    <property type="entry name" value="CBS_dom_sf"/>
</dbReference>